<evidence type="ECO:0000256" key="4">
    <source>
        <dbReference type="SAM" id="MobiDB-lite"/>
    </source>
</evidence>
<evidence type="ECO:0000313" key="5">
    <source>
        <dbReference type="EMBL" id="PSJ44633.1"/>
    </source>
</evidence>
<dbReference type="RefSeq" id="WP_106453000.1">
    <property type="nucleotide sequence ID" value="NZ_PXYH01000007.1"/>
</dbReference>
<name>A0A2P7R346_9GAMM</name>
<dbReference type="SUPFAM" id="SSF140566">
    <property type="entry name" value="FlgN-like"/>
    <property type="match status" value="1"/>
</dbReference>
<proteinExistence type="inferred from homology"/>
<keyword evidence="3" id="KW-1005">Bacterial flagellum biogenesis</keyword>
<evidence type="ECO:0000313" key="6">
    <source>
        <dbReference type="Proteomes" id="UP000242181"/>
    </source>
</evidence>
<gene>
    <name evidence="5" type="ORF">C7I36_06955</name>
</gene>
<dbReference type="AlphaFoldDB" id="A0A2P7R346"/>
<protein>
    <submittedName>
        <fullName evidence="5">Flagellar biosynthesis protein FlgN</fullName>
    </submittedName>
</protein>
<accession>A0A2P7R346</accession>
<keyword evidence="5" id="KW-0969">Cilium</keyword>
<feature type="region of interest" description="Disordered" evidence="4">
    <location>
        <begin position="120"/>
        <end position="139"/>
    </location>
</feature>
<comment type="function">
    <text evidence="1">Required for the efficient initiation of filament assembly.</text>
</comment>
<dbReference type="InterPro" id="IPR007809">
    <property type="entry name" value="FlgN-like"/>
</dbReference>
<keyword evidence="5" id="KW-0966">Cell projection</keyword>
<keyword evidence="5" id="KW-0282">Flagellum</keyword>
<dbReference type="InterPro" id="IPR036679">
    <property type="entry name" value="FlgN-like_sf"/>
</dbReference>
<comment type="similarity">
    <text evidence="2">Belongs to the FlgN family.</text>
</comment>
<keyword evidence="6" id="KW-1185">Reference proteome</keyword>
<evidence type="ECO:0000256" key="3">
    <source>
        <dbReference type="ARBA" id="ARBA00022795"/>
    </source>
</evidence>
<reference evidence="5 6" key="1">
    <citation type="submission" date="2018-03" db="EMBL/GenBank/DDBJ databases">
        <title>The draft genome of Zobellella taiwanensis JCM 13381.</title>
        <authorList>
            <person name="Liu L."/>
            <person name="Li L."/>
            <person name="Wang T."/>
            <person name="Zhang X."/>
            <person name="Liang L."/>
        </authorList>
    </citation>
    <scope>NUCLEOTIDE SEQUENCE [LARGE SCALE GENOMIC DNA]</scope>
    <source>
        <strain evidence="5 6">JCM 13381</strain>
    </source>
</reference>
<dbReference type="GO" id="GO:0044780">
    <property type="term" value="P:bacterial-type flagellum assembly"/>
    <property type="evidence" value="ECO:0007669"/>
    <property type="project" value="InterPro"/>
</dbReference>
<dbReference type="OrthoDB" id="5900563at2"/>
<organism evidence="5 6">
    <name type="scientific">Zobellella taiwanensis</name>
    <dbReference type="NCBI Taxonomy" id="347535"/>
    <lineage>
        <taxon>Bacteria</taxon>
        <taxon>Pseudomonadati</taxon>
        <taxon>Pseudomonadota</taxon>
        <taxon>Gammaproteobacteria</taxon>
        <taxon>Aeromonadales</taxon>
        <taxon>Aeromonadaceae</taxon>
        <taxon>Zobellella</taxon>
    </lineage>
</organism>
<feature type="compositionally biased region" description="Polar residues" evidence="4">
    <location>
        <begin position="120"/>
        <end position="132"/>
    </location>
</feature>
<evidence type="ECO:0000256" key="1">
    <source>
        <dbReference type="ARBA" id="ARBA00002397"/>
    </source>
</evidence>
<dbReference type="Pfam" id="PF05130">
    <property type="entry name" value="FlgN"/>
    <property type="match status" value="1"/>
</dbReference>
<sequence length="139" mass="15763">MTLDELLQHQDSRLRHLLELSDQELDLIVRRRALELPALAQRKEALLAEIKSADDDIAAHPERERLLDDAGLAGQVEALRGLLAQCQEKNRITEQLLEQTLASSRRLANMMSRLHERQSMTYDQKGHTSGINKGTGFKV</sequence>
<comment type="caution">
    <text evidence="5">The sequence shown here is derived from an EMBL/GenBank/DDBJ whole genome shotgun (WGS) entry which is preliminary data.</text>
</comment>
<dbReference type="EMBL" id="PXYH01000007">
    <property type="protein sequence ID" value="PSJ44633.1"/>
    <property type="molecule type" value="Genomic_DNA"/>
</dbReference>
<dbReference type="Proteomes" id="UP000242181">
    <property type="component" value="Unassembled WGS sequence"/>
</dbReference>
<dbReference type="Gene3D" id="1.20.58.300">
    <property type="entry name" value="FlgN-like"/>
    <property type="match status" value="1"/>
</dbReference>
<evidence type="ECO:0000256" key="2">
    <source>
        <dbReference type="ARBA" id="ARBA00007703"/>
    </source>
</evidence>